<protein>
    <submittedName>
        <fullName evidence="2">Uncharacterized protein</fullName>
    </submittedName>
</protein>
<sequence>MRADAGVDELQTTTLIRPPAALQAPPLLLYRPRPCCSTGPAPAALQAPPRLLYRPRPCCSTGPAPADLQAPPLLLYRLRPSPGCSHVFLPSTLHQLEWCIGLTATGPVNHHNTRGSSIRSTEPLISAELLQANGNKPPAACEQALQLVSGRSTCRNKPANTSPAAAPPATGHRSTERLVHGSLEVSHLITGRRLLLLFPRLFLRKSDERRRRERRKWRRAPGRSADRLIHDLAGRRLYKQFGDKVSWVLTPRRSARLTPDTTRLLLLSPQRRSSSVVTERLRW</sequence>
<dbReference type="Proteomes" id="UP001153269">
    <property type="component" value="Unassembled WGS sequence"/>
</dbReference>
<gene>
    <name evidence="2" type="ORF">PLEPLA_LOCUS16921</name>
</gene>
<evidence type="ECO:0000313" key="2">
    <source>
        <dbReference type="EMBL" id="CAB1428946.1"/>
    </source>
</evidence>
<dbReference type="AlphaFoldDB" id="A0A9N7UDD9"/>
<organism evidence="2 3">
    <name type="scientific">Pleuronectes platessa</name>
    <name type="common">European plaice</name>
    <dbReference type="NCBI Taxonomy" id="8262"/>
    <lineage>
        <taxon>Eukaryota</taxon>
        <taxon>Metazoa</taxon>
        <taxon>Chordata</taxon>
        <taxon>Craniata</taxon>
        <taxon>Vertebrata</taxon>
        <taxon>Euteleostomi</taxon>
        <taxon>Actinopterygii</taxon>
        <taxon>Neopterygii</taxon>
        <taxon>Teleostei</taxon>
        <taxon>Neoteleostei</taxon>
        <taxon>Acanthomorphata</taxon>
        <taxon>Carangaria</taxon>
        <taxon>Pleuronectiformes</taxon>
        <taxon>Pleuronectoidei</taxon>
        <taxon>Pleuronectidae</taxon>
        <taxon>Pleuronectes</taxon>
    </lineage>
</organism>
<proteinExistence type="predicted"/>
<evidence type="ECO:0000313" key="3">
    <source>
        <dbReference type="Proteomes" id="UP001153269"/>
    </source>
</evidence>
<accession>A0A9N7UDD9</accession>
<dbReference type="EMBL" id="CADEAL010001102">
    <property type="protein sequence ID" value="CAB1428946.1"/>
    <property type="molecule type" value="Genomic_DNA"/>
</dbReference>
<name>A0A9N7UDD9_PLEPL</name>
<keyword evidence="3" id="KW-1185">Reference proteome</keyword>
<reference evidence="2" key="1">
    <citation type="submission" date="2020-03" db="EMBL/GenBank/DDBJ databases">
        <authorList>
            <person name="Weist P."/>
        </authorList>
    </citation>
    <scope>NUCLEOTIDE SEQUENCE</scope>
</reference>
<comment type="caution">
    <text evidence="2">The sequence shown here is derived from an EMBL/GenBank/DDBJ whole genome shotgun (WGS) entry which is preliminary data.</text>
</comment>
<evidence type="ECO:0000256" key="1">
    <source>
        <dbReference type="SAM" id="MobiDB-lite"/>
    </source>
</evidence>
<feature type="region of interest" description="Disordered" evidence="1">
    <location>
        <begin position="154"/>
        <end position="173"/>
    </location>
</feature>